<feature type="region of interest" description="Disordered" evidence="1">
    <location>
        <begin position="131"/>
        <end position="150"/>
    </location>
</feature>
<evidence type="ECO:0000313" key="3">
    <source>
        <dbReference type="EMBL" id="MBU2691571.1"/>
    </source>
</evidence>
<keyword evidence="2" id="KW-0812">Transmembrane</keyword>
<dbReference type="Proteomes" id="UP000777784">
    <property type="component" value="Unassembled WGS sequence"/>
</dbReference>
<organism evidence="3 4">
    <name type="scientific">Eiseniibacteriota bacterium</name>
    <dbReference type="NCBI Taxonomy" id="2212470"/>
    <lineage>
        <taxon>Bacteria</taxon>
        <taxon>Candidatus Eiseniibacteriota</taxon>
    </lineage>
</organism>
<keyword evidence="2" id="KW-0472">Membrane</keyword>
<dbReference type="EMBL" id="JAHJDP010000066">
    <property type="protein sequence ID" value="MBU2691571.1"/>
    <property type="molecule type" value="Genomic_DNA"/>
</dbReference>
<sequence>MKSYRVNGWVLALGAVIMISGWGLYIIDRDPGINGAAFKNEFWFRTVVVSHEDGQIAATPDPLRANPEDRIRWENPSGKDFRIEFENQEYPFTESKFSSEEAKTYKKLREGTPMRDYKYAVILGSDTLDPVIRIEQDPPPGGDSSGVVKK</sequence>
<evidence type="ECO:0000256" key="1">
    <source>
        <dbReference type="SAM" id="MobiDB-lite"/>
    </source>
</evidence>
<protein>
    <submittedName>
        <fullName evidence="3">Uncharacterized protein</fullName>
    </submittedName>
</protein>
<name>A0A948W7F3_UNCEI</name>
<reference evidence="3" key="1">
    <citation type="submission" date="2021-05" db="EMBL/GenBank/DDBJ databases">
        <title>Energy efficiency and biological interactions define the core microbiome of deep oligotrophic groundwater.</title>
        <authorList>
            <person name="Mehrshad M."/>
            <person name="Lopez-Fernandez M."/>
            <person name="Bell E."/>
            <person name="Bernier-Latmani R."/>
            <person name="Bertilsson S."/>
            <person name="Dopson M."/>
        </authorList>
    </citation>
    <scope>NUCLEOTIDE SEQUENCE</scope>
    <source>
        <strain evidence="3">Modern_marine.mb.64</strain>
    </source>
</reference>
<gene>
    <name evidence="3" type="ORF">KJ970_11645</name>
</gene>
<keyword evidence="2" id="KW-1133">Transmembrane helix</keyword>
<evidence type="ECO:0000313" key="4">
    <source>
        <dbReference type="Proteomes" id="UP000777784"/>
    </source>
</evidence>
<dbReference type="AlphaFoldDB" id="A0A948W7F3"/>
<feature type="transmembrane region" description="Helical" evidence="2">
    <location>
        <begin position="6"/>
        <end position="27"/>
    </location>
</feature>
<accession>A0A948W7F3</accession>
<comment type="caution">
    <text evidence="3">The sequence shown here is derived from an EMBL/GenBank/DDBJ whole genome shotgun (WGS) entry which is preliminary data.</text>
</comment>
<evidence type="ECO:0000256" key="2">
    <source>
        <dbReference type="SAM" id="Phobius"/>
    </source>
</evidence>
<proteinExistence type="predicted"/>